<name>A0AAW7XFK0_9GAMM</name>
<dbReference type="Pfam" id="PF01433">
    <property type="entry name" value="Peptidase_M1"/>
    <property type="match status" value="1"/>
</dbReference>
<dbReference type="InterPro" id="IPR027268">
    <property type="entry name" value="Peptidase_M4/M1_CTD_sf"/>
</dbReference>
<keyword evidence="2" id="KW-0378">Hydrolase</keyword>
<dbReference type="PANTHER" id="PTHR46322">
    <property type="entry name" value="PUROMYCIN-SENSITIVE AMINOPEPTIDASE"/>
    <property type="match status" value="1"/>
</dbReference>
<evidence type="ECO:0000259" key="1">
    <source>
        <dbReference type="Pfam" id="PF01433"/>
    </source>
</evidence>
<dbReference type="PANTHER" id="PTHR46322:SF1">
    <property type="entry name" value="PUROMYCIN-SENSITIVE AMINOPEPTIDASE"/>
    <property type="match status" value="1"/>
</dbReference>
<dbReference type="Gene3D" id="1.10.390.10">
    <property type="entry name" value="Neutral Protease Domain 2"/>
    <property type="match status" value="1"/>
</dbReference>
<dbReference type="EMBL" id="JAUOPB010000594">
    <property type="protein sequence ID" value="MDO6425306.1"/>
    <property type="molecule type" value="Genomic_DNA"/>
</dbReference>
<dbReference type="SUPFAM" id="SSF55486">
    <property type="entry name" value="Metalloproteases ('zincins'), catalytic domain"/>
    <property type="match status" value="1"/>
</dbReference>
<dbReference type="RefSeq" id="WP_303494799.1">
    <property type="nucleotide sequence ID" value="NZ_JAUOPB010000594.1"/>
</dbReference>
<feature type="non-terminal residue" evidence="2">
    <location>
        <position position="77"/>
    </location>
</feature>
<evidence type="ECO:0000313" key="3">
    <source>
        <dbReference type="Proteomes" id="UP001169760"/>
    </source>
</evidence>
<accession>A0AAW7XFK0</accession>
<dbReference type="GO" id="GO:0004177">
    <property type="term" value="F:aminopeptidase activity"/>
    <property type="evidence" value="ECO:0007669"/>
    <property type="project" value="UniProtKB-KW"/>
</dbReference>
<dbReference type="Proteomes" id="UP001169760">
    <property type="component" value="Unassembled WGS sequence"/>
</dbReference>
<gene>
    <name evidence="2" type="ORF">Q4521_22730</name>
</gene>
<dbReference type="InterPro" id="IPR012779">
    <property type="entry name" value="Peptidase_M1_pepN"/>
</dbReference>
<reference evidence="2" key="1">
    <citation type="submission" date="2023-07" db="EMBL/GenBank/DDBJ databases">
        <title>Genome content predicts the carbon catabolic preferences of heterotrophic bacteria.</title>
        <authorList>
            <person name="Gralka M."/>
        </authorList>
    </citation>
    <scope>NUCLEOTIDE SEQUENCE</scope>
    <source>
        <strain evidence="2">I3M17_2</strain>
    </source>
</reference>
<sequence>PMAHPVQPSSFIESSNFYTLTVYEKGAEVVRKIRTLIGAEQFRKGSDLNFERHDGQAVTIEDLVAAMADAAGRDFSL</sequence>
<feature type="domain" description="Peptidase M1 membrane alanine aminopeptidase" evidence="1">
    <location>
        <begin position="4"/>
        <end position="74"/>
    </location>
</feature>
<evidence type="ECO:0000313" key="2">
    <source>
        <dbReference type="EMBL" id="MDO6425306.1"/>
    </source>
</evidence>
<dbReference type="InterPro" id="IPR014782">
    <property type="entry name" value="Peptidase_M1_dom"/>
</dbReference>
<feature type="non-terminal residue" evidence="2">
    <location>
        <position position="1"/>
    </location>
</feature>
<keyword evidence="2" id="KW-0031">Aminopeptidase</keyword>
<dbReference type="GO" id="GO:0008270">
    <property type="term" value="F:zinc ion binding"/>
    <property type="evidence" value="ECO:0007669"/>
    <property type="project" value="InterPro"/>
</dbReference>
<keyword evidence="2" id="KW-0645">Protease</keyword>
<protein>
    <submittedName>
        <fullName evidence="2">M1 family aminopeptidase</fullName>
    </submittedName>
</protein>
<comment type="caution">
    <text evidence="2">The sequence shown here is derived from an EMBL/GenBank/DDBJ whole genome shotgun (WGS) entry which is preliminary data.</text>
</comment>
<organism evidence="2 3">
    <name type="scientific">Saccharophagus degradans</name>
    <dbReference type="NCBI Taxonomy" id="86304"/>
    <lineage>
        <taxon>Bacteria</taxon>
        <taxon>Pseudomonadati</taxon>
        <taxon>Pseudomonadota</taxon>
        <taxon>Gammaproteobacteria</taxon>
        <taxon>Cellvibrionales</taxon>
        <taxon>Cellvibrionaceae</taxon>
        <taxon>Saccharophagus</taxon>
    </lineage>
</organism>
<proteinExistence type="predicted"/>
<dbReference type="GO" id="GO:0008237">
    <property type="term" value="F:metallopeptidase activity"/>
    <property type="evidence" value="ECO:0007669"/>
    <property type="project" value="InterPro"/>
</dbReference>
<dbReference type="AlphaFoldDB" id="A0AAW7XFK0"/>